<dbReference type="GO" id="GO:0003677">
    <property type="term" value="F:DNA binding"/>
    <property type="evidence" value="ECO:0007669"/>
    <property type="project" value="InterPro"/>
</dbReference>
<organism evidence="1">
    <name type="scientific">Lysobacter firmicutimachus</name>
    <dbReference type="NCBI Taxonomy" id="1792846"/>
    <lineage>
        <taxon>Bacteria</taxon>
        <taxon>Pseudomonadati</taxon>
        <taxon>Pseudomonadota</taxon>
        <taxon>Gammaproteobacteria</taxon>
        <taxon>Lysobacterales</taxon>
        <taxon>Lysobacteraceae</taxon>
        <taxon>Lysobacter</taxon>
    </lineage>
</organism>
<protein>
    <submittedName>
        <fullName evidence="1">Type II toxin-antitoxin system PemK/MazF family toxin</fullName>
        <ecNumber evidence="1">3.1.-.-</ecNumber>
    </submittedName>
</protein>
<proteinExistence type="predicted"/>
<dbReference type="GO" id="GO:0016075">
    <property type="term" value="P:rRNA catabolic process"/>
    <property type="evidence" value="ECO:0007669"/>
    <property type="project" value="TreeGrafter"/>
</dbReference>
<accession>A0AAU8MYU8</accession>
<name>A0AAU8MYU8_9GAMM</name>
<dbReference type="RefSeq" id="WP_363800415.1">
    <property type="nucleotide sequence ID" value="NZ_CP159925.1"/>
</dbReference>
<dbReference type="Pfam" id="PF02452">
    <property type="entry name" value="PemK_toxin"/>
    <property type="match status" value="1"/>
</dbReference>
<dbReference type="EC" id="3.1.-.-" evidence="1"/>
<gene>
    <name evidence="1" type="ORF">ABU614_09960</name>
</gene>
<dbReference type="InterPro" id="IPR011067">
    <property type="entry name" value="Plasmid_toxin/cell-grow_inhib"/>
</dbReference>
<dbReference type="PANTHER" id="PTHR33988:SF2">
    <property type="entry name" value="ENDORIBONUCLEASE MAZF"/>
    <property type="match status" value="1"/>
</dbReference>
<keyword evidence="1" id="KW-0378">Hydrolase</keyword>
<dbReference type="GO" id="GO:0004521">
    <property type="term" value="F:RNA endonuclease activity"/>
    <property type="evidence" value="ECO:0007669"/>
    <property type="project" value="TreeGrafter"/>
</dbReference>
<dbReference type="GO" id="GO:0016787">
    <property type="term" value="F:hydrolase activity"/>
    <property type="evidence" value="ECO:0007669"/>
    <property type="project" value="UniProtKB-KW"/>
</dbReference>
<dbReference type="EMBL" id="CP159925">
    <property type="protein sequence ID" value="XCO77086.1"/>
    <property type="molecule type" value="Genomic_DNA"/>
</dbReference>
<sequence>MDRDAAALDRPRHSLIRQGDLFWVDADPSRGSVPGVPHPHVVVQDDLFNASRISTVVVCALSSNLGRASEPGNVLLEPGEGGLPRQSVVVVSQVSSLYKARLGERIGALSSQRVAQILAGLGFVQTAFQRSGRDAAG</sequence>
<dbReference type="SUPFAM" id="SSF50118">
    <property type="entry name" value="Cell growth inhibitor/plasmid maintenance toxic component"/>
    <property type="match status" value="1"/>
</dbReference>
<dbReference type="Gene3D" id="2.30.30.110">
    <property type="match status" value="1"/>
</dbReference>
<dbReference type="GO" id="GO:0006402">
    <property type="term" value="P:mRNA catabolic process"/>
    <property type="evidence" value="ECO:0007669"/>
    <property type="project" value="TreeGrafter"/>
</dbReference>
<evidence type="ECO:0000313" key="1">
    <source>
        <dbReference type="EMBL" id="XCO77086.1"/>
    </source>
</evidence>
<dbReference type="InterPro" id="IPR003477">
    <property type="entry name" value="PemK-like"/>
</dbReference>
<reference evidence="1" key="1">
    <citation type="submission" date="2024-06" db="EMBL/GenBank/DDBJ databases">
        <authorList>
            <person name="Li S."/>
        </authorList>
    </citation>
    <scope>NUCLEOTIDE SEQUENCE</scope>
    <source>
        <strain evidence="1">SR10</strain>
    </source>
</reference>
<dbReference type="PANTHER" id="PTHR33988">
    <property type="entry name" value="ENDORIBONUCLEASE MAZF-RELATED"/>
    <property type="match status" value="1"/>
</dbReference>
<dbReference type="AlphaFoldDB" id="A0AAU8MYU8"/>